<dbReference type="InterPro" id="IPR020635">
    <property type="entry name" value="Tyr_kinase_cat_dom"/>
</dbReference>
<evidence type="ECO:0000313" key="7">
    <source>
        <dbReference type="EMBL" id="ETW03717.1"/>
    </source>
</evidence>
<name>A0A024UCU9_9STRA</name>
<dbReference type="GO" id="GO:0004674">
    <property type="term" value="F:protein serine/threonine kinase activity"/>
    <property type="evidence" value="ECO:0007669"/>
    <property type="project" value="UniProtKB-KW"/>
</dbReference>
<gene>
    <name evidence="7" type="ORF">H310_05096</name>
</gene>
<feature type="transmembrane region" description="Helical" evidence="5">
    <location>
        <begin position="12"/>
        <end position="43"/>
    </location>
</feature>
<dbReference type="RefSeq" id="XP_008867946.1">
    <property type="nucleotide sequence ID" value="XM_008869724.1"/>
</dbReference>
<dbReference type="Gene3D" id="3.30.200.20">
    <property type="entry name" value="Phosphorylase Kinase, domain 1"/>
    <property type="match status" value="1"/>
</dbReference>
<dbReference type="eggNOG" id="KOG0192">
    <property type="taxonomic scope" value="Eukaryota"/>
</dbReference>
<dbReference type="Gene3D" id="1.10.510.10">
    <property type="entry name" value="Transferase(Phosphotransferase) domain 1"/>
    <property type="match status" value="1"/>
</dbReference>
<keyword evidence="5" id="KW-0472">Membrane</keyword>
<keyword evidence="3" id="KW-0067">ATP-binding</keyword>
<evidence type="ECO:0000256" key="1">
    <source>
        <dbReference type="ARBA" id="ARBA00004167"/>
    </source>
</evidence>
<dbReference type="InterPro" id="IPR000719">
    <property type="entry name" value="Prot_kinase_dom"/>
</dbReference>
<keyword evidence="7" id="KW-0808">Transferase</keyword>
<evidence type="ECO:0000256" key="5">
    <source>
        <dbReference type="SAM" id="Phobius"/>
    </source>
</evidence>
<dbReference type="GO" id="GO:0007169">
    <property type="term" value="P:cell surface receptor protein tyrosine kinase signaling pathway"/>
    <property type="evidence" value="ECO:0007669"/>
    <property type="project" value="TreeGrafter"/>
</dbReference>
<dbReference type="GO" id="GO:0043235">
    <property type="term" value="C:receptor complex"/>
    <property type="evidence" value="ECO:0007669"/>
    <property type="project" value="TreeGrafter"/>
</dbReference>
<feature type="transmembrane region" description="Helical" evidence="5">
    <location>
        <begin position="157"/>
        <end position="178"/>
    </location>
</feature>
<keyword evidence="5" id="KW-0812">Transmembrane</keyword>
<dbReference type="GO" id="GO:0005524">
    <property type="term" value="F:ATP binding"/>
    <property type="evidence" value="ECO:0007669"/>
    <property type="project" value="UniProtKB-UniRule"/>
</dbReference>
<dbReference type="InterPro" id="IPR008266">
    <property type="entry name" value="Tyr_kinase_AS"/>
</dbReference>
<dbReference type="GeneID" id="20082146"/>
<feature type="region of interest" description="Disordered" evidence="4">
    <location>
        <begin position="323"/>
        <end position="398"/>
    </location>
</feature>
<dbReference type="SMART" id="SM00219">
    <property type="entry name" value="TyrKc"/>
    <property type="match status" value="1"/>
</dbReference>
<feature type="domain" description="Protein kinase" evidence="6">
    <location>
        <begin position="971"/>
        <end position="1232"/>
    </location>
</feature>
<dbReference type="Pfam" id="PF07714">
    <property type="entry name" value="PK_Tyr_Ser-Thr"/>
    <property type="match status" value="1"/>
</dbReference>
<feature type="binding site" evidence="3">
    <location>
        <position position="998"/>
    </location>
    <ligand>
        <name>ATP</name>
        <dbReference type="ChEBI" id="CHEBI:30616"/>
    </ligand>
</feature>
<dbReference type="PROSITE" id="PS50011">
    <property type="entry name" value="PROTEIN_KINASE_DOM"/>
    <property type="match status" value="1"/>
</dbReference>
<comment type="subcellular location">
    <subcellularLocation>
        <location evidence="1">Membrane</location>
        <topology evidence="1">Single-pass membrane protein</topology>
    </subcellularLocation>
</comment>
<dbReference type="OrthoDB" id="4062651at2759"/>
<dbReference type="InterPro" id="IPR011009">
    <property type="entry name" value="Kinase-like_dom_sf"/>
</dbReference>
<dbReference type="InterPro" id="IPR050122">
    <property type="entry name" value="RTK"/>
</dbReference>
<dbReference type="GO" id="GO:0004714">
    <property type="term" value="F:transmembrane receptor protein tyrosine kinase activity"/>
    <property type="evidence" value="ECO:0007669"/>
    <property type="project" value="UniProtKB-EC"/>
</dbReference>
<organism evidence="7">
    <name type="scientific">Aphanomyces invadans</name>
    <dbReference type="NCBI Taxonomy" id="157072"/>
    <lineage>
        <taxon>Eukaryota</taxon>
        <taxon>Sar</taxon>
        <taxon>Stramenopiles</taxon>
        <taxon>Oomycota</taxon>
        <taxon>Saprolegniomycetes</taxon>
        <taxon>Saprolegniales</taxon>
        <taxon>Verrucalvaceae</taxon>
        <taxon>Aphanomyces</taxon>
    </lineage>
</organism>
<keyword evidence="7" id="KW-0723">Serine/threonine-protein kinase</keyword>
<evidence type="ECO:0000256" key="2">
    <source>
        <dbReference type="ARBA" id="ARBA00051243"/>
    </source>
</evidence>
<dbReference type="AlphaFoldDB" id="A0A024UCU9"/>
<keyword evidence="7" id="KW-0418">Kinase</keyword>
<accession>A0A024UCU9</accession>
<dbReference type="InterPro" id="IPR017441">
    <property type="entry name" value="Protein_kinase_ATP_BS"/>
</dbReference>
<evidence type="ECO:0000259" key="6">
    <source>
        <dbReference type="PROSITE" id="PS50011"/>
    </source>
</evidence>
<sequence length="1236" mass="135562">MAKTTAKRTWSGLLLYTLCSFVWVYAYQVVFVGVLCVGILVGLCTCKVQNLLSGVSRAVWQVELWVYQLYVTDSTLRVPRVEAITLGTVWWTFVYFFLTKAWLTAYFTAIVSTIFNDYKAYQVAATAAQTPTLFSLDALPQTPPPASDASGETMAELVFDVLAWFSINILMVWFATWWTNKYYTWMVSELERKTEARHLPHFQHYRLGNAADATSPFRPFMPPSPPPVIPFSSQGCNGSVTVMGAPPLHPPQLEQNTSSQSSVSSAGTVASAANVSFSNYVPHSMPPSMTFQRSMQSHAAQTGVARPAQPLLHFSSTLTERHGVLGFPVPPPPLRSTTSSGALHTGPGSTEHNGETQHQANGGMNEKRKPPPPPQPPMAPHPPNALQSPPLSQPAHPAVPTHFKRKKADALLAKHEHKLDSMADRARHQLHSLHRILATVKSHPNTNMIMHARRRLATLEEMVAHAPLLPDERLQFDLSCREVAQILEESTIAASTPPARDSTREVFDHLVDDALGHVRHLQEFWTMQRPQDHDTVSELRRQLDDVLMSIASVPATWPRRNELEDQHRALDAELAAWLSNQDNEKNAVRNQLDSIHQTLVQDAGLSNENKVQLQRMCCDLQDKLAAMERGPSSTQATVSHAFVPQLPSATSPHGRTPAAPAPEAGLAQTLVDRYATFGGPRRASAGPASRQQPATPGTFVVHQEVEVKEMSDVDVSETEDYSRKVQVTEAARSGWQSPCGYDHPGSPDYGVMSPSSGTTTSMPSFATSSPAYGQLSPTGTSSMLSTTGPSATFEAAPTFRSASLSPSDVYDPVHFMSFAPPSVCRGMVFQFNIWAFLVHQRDEAAEEALAADLTARQLSRELLLRVRRGALAHITLQVPSGFCLDHCDSTQVLSWTGNVTSVKYGVECTPSAPLGQVLFKATIVVGTDVMILRSFVCVAAMHTRRDAAACELDSMLEVLPKSFTEIPFDTLSIRELIGRGHFGDAYRAEYQGKQVVVKTIRASVLGGDSADQVVDEFRHEAAVLNMFGHHPHIVPFVGACTDPSSTLSLVTEYLPYGTIEDQYRRHLTAAQKTRIVADAAAGLANMHEGGFIHRDIAARNCLVDGDLRAKVCDFGLCRRVEACRAGVHFENGVGPLRYMAPESLQPPHVFSTKSDAFAFGVLVWETFTETKPFATRTAHEAAAFVLEGGRLDHMDAAIPVALQRLMAQCFQEDPMRRPTMTDIAAACRHADLSQVD</sequence>
<dbReference type="SUPFAM" id="SSF56112">
    <property type="entry name" value="Protein kinase-like (PK-like)"/>
    <property type="match status" value="1"/>
</dbReference>
<feature type="compositionally biased region" description="Polar residues" evidence="4">
    <location>
        <begin position="335"/>
        <end position="362"/>
    </location>
</feature>
<dbReference type="PANTHER" id="PTHR24416">
    <property type="entry name" value="TYROSINE-PROTEIN KINASE RECEPTOR"/>
    <property type="match status" value="1"/>
</dbReference>
<dbReference type="InterPro" id="IPR001245">
    <property type="entry name" value="Ser-Thr/Tyr_kinase_cat_dom"/>
</dbReference>
<keyword evidence="5" id="KW-1133">Transmembrane helix</keyword>
<protein>
    <submittedName>
        <fullName evidence="7">Serine/threonine protein kinase</fullName>
    </submittedName>
</protein>
<reference evidence="7" key="1">
    <citation type="submission" date="2013-12" db="EMBL/GenBank/DDBJ databases">
        <title>The Genome Sequence of Aphanomyces invadans NJM9701.</title>
        <authorList>
            <consortium name="The Broad Institute Genomics Platform"/>
            <person name="Russ C."/>
            <person name="Tyler B."/>
            <person name="van West P."/>
            <person name="Dieguez-Uribeondo J."/>
            <person name="Young S.K."/>
            <person name="Zeng Q."/>
            <person name="Gargeya S."/>
            <person name="Fitzgerald M."/>
            <person name="Abouelleil A."/>
            <person name="Alvarado L."/>
            <person name="Chapman S.B."/>
            <person name="Gainer-Dewar J."/>
            <person name="Goldberg J."/>
            <person name="Griggs A."/>
            <person name="Gujja S."/>
            <person name="Hansen M."/>
            <person name="Howarth C."/>
            <person name="Imamovic A."/>
            <person name="Ireland A."/>
            <person name="Larimer J."/>
            <person name="McCowan C."/>
            <person name="Murphy C."/>
            <person name="Pearson M."/>
            <person name="Poon T.W."/>
            <person name="Priest M."/>
            <person name="Roberts A."/>
            <person name="Saif S."/>
            <person name="Shea T."/>
            <person name="Sykes S."/>
            <person name="Wortman J."/>
            <person name="Nusbaum C."/>
            <person name="Birren B."/>
        </authorList>
    </citation>
    <scope>NUCLEOTIDE SEQUENCE [LARGE SCALE GENOMIC DNA]</scope>
    <source>
        <strain evidence="7">NJM9701</strain>
    </source>
</reference>
<dbReference type="STRING" id="157072.A0A024UCU9"/>
<proteinExistence type="predicted"/>
<feature type="transmembrane region" description="Helical" evidence="5">
    <location>
        <begin position="89"/>
        <end position="111"/>
    </location>
</feature>
<keyword evidence="3" id="KW-0547">Nucleotide-binding</keyword>
<dbReference type="VEuPathDB" id="FungiDB:H310_05096"/>
<dbReference type="EMBL" id="KI913959">
    <property type="protein sequence ID" value="ETW03717.1"/>
    <property type="molecule type" value="Genomic_DNA"/>
</dbReference>
<feature type="compositionally biased region" description="Pro residues" evidence="4">
    <location>
        <begin position="371"/>
        <end position="383"/>
    </location>
</feature>
<dbReference type="PROSITE" id="PS00109">
    <property type="entry name" value="PROTEIN_KINASE_TYR"/>
    <property type="match status" value="1"/>
</dbReference>
<dbReference type="PRINTS" id="PR00109">
    <property type="entry name" value="TYRKINASE"/>
</dbReference>
<dbReference type="PROSITE" id="PS00107">
    <property type="entry name" value="PROTEIN_KINASE_ATP"/>
    <property type="match status" value="1"/>
</dbReference>
<evidence type="ECO:0000256" key="3">
    <source>
        <dbReference type="PROSITE-ProRule" id="PRU10141"/>
    </source>
</evidence>
<dbReference type="PANTHER" id="PTHR24416:SF611">
    <property type="entry name" value="TYROSINE-PROTEIN KINASE TRANSMEMBRANE RECEPTOR ROR"/>
    <property type="match status" value="1"/>
</dbReference>
<comment type="catalytic activity">
    <reaction evidence="2">
        <text>L-tyrosyl-[protein] + ATP = O-phospho-L-tyrosyl-[protein] + ADP + H(+)</text>
        <dbReference type="Rhea" id="RHEA:10596"/>
        <dbReference type="Rhea" id="RHEA-COMP:10136"/>
        <dbReference type="Rhea" id="RHEA-COMP:20101"/>
        <dbReference type="ChEBI" id="CHEBI:15378"/>
        <dbReference type="ChEBI" id="CHEBI:30616"/>
        <dbReference type="ChEBI" id="CHEBI:46858"/>
        <dbReference type="ChEBI" id="CHEBI:61978"/>
        <dbReference type="ChEBI" id="CHEBI:456216"/>
        <dbReference type="EC" id="2.7.10.1"/>
    </reaction>
</comment>
<dbReference type="GO" id="GO:0005886">
    <property type="term" value="C:plasma membrane"/>
    <property type="evidence" value="ECO:0007669"/>
    <property type="project" value="TreeGrafter"/>
</dbReference>
<evidence type="ECO:0000256" key="4">
    <source>
        <dbReference type="SAM" id="MobiDB-lite"/>
    </source>
</evidence>